<dbReference type="SUPFAM" id="SSF141072">
    <property type="entry name" value="CalX-like"/>
    <property type="match status" value="16"/>
</dbReference>
<dbReference type="Gene3D" id="3.40.50.410">
    <property type="entry name" value="von Willebrand factor, type A domain"/>
    <property type="match status" value="1"/>
</dbReference>
<name>A0A1L7N5F9_PSEPU</name>
<dbReference type="InterPro" id="IPR018511">
    <property type="entry name" value="Hemolysin-typ_Ca-bd_CS"/>
</dbReference>
<evidence type="ECO:0000259" key="6">
    <source>
        <dbReference type="PROSITE" id="PS51820"/>
    </source>
</evidence>
<dbReference type="SUPFAM" id="SSF51120">
    <property type="entry name" value="beta-Roll"/>
    <property type="match status" value="1"/>
</dbReference>
<evidence type="ECO:0000256" key="2">
    <source>
        <dbReference type="ARBA" id="ARBA00022737"/>
    </source>
</evidence>
<dbReference type="PRINTS" id="PR00313">
    <property type="entry name" value="CABNDNGRPT"/>
</dbReference>
<proteinExistence type="predicted"/>
<reference evidence="7 8" key="1">
    <citation type="submission" date="2015-11" db="EMBL/GenBank/DDBJ databases">
        <title>Complete genome sequencing of a biphenyl-degrading bacterium, Pseudomonas putida KF715 (=NBRC110667).</title>
        <authorList>
            <person name="Suenaga H."/>
            <person name="Fujihara N."/>
            <person name="Watanabe T."/>
            <person name="Hirose J."/>
            <person name="Kimura N."/>
            <person name="Yamazoe A."/>
            <person name="Hosoyama A."/>
            <person name="Shimodaira J."/>
            <person name="Furukawa K."/>
        </authorList>
    </citation>
    <scope>NUCLEOTIDE SEQUENCE [LARGE SCALE GENOMIC DNA]</scope>
    <source>
        <strain evidence="7 8">KF715</strain>
    </source>
</reference>
<dbReference type="InterPro" id="IPR003644">
    <property type="entry name" value="Calx_beta"/>
</dbReference>
<dbReference type="SMART" id="SM00237">
    <property type="entry name" value="Calx_beta"/>
    <property type="match status" value="1"/>
</dbReference>
<dbReference type="PROSITE" id="PS00330">
    <property type="entry name" value="HEMOLYSIN_CALCIUM"/>
    <property type="match status" value="3"/>
</dbReference>
<dbReference type="CDD" id="cd00198">
    <property type="entry name" value="vWFA"/>
    <property type="match status" value="1"/>
</dbReference>
<evidence type="ECO:0000256" key="4">
    <source>
        <dbReference type="SAM" id="MobiDB-lite"/>
    </source>
</evidence>
<dbReference type="InterPro" id="IPR037524">
    <property type="entry name" value="PA14/GLEYA"/>
</dbReference>
<dbReference type="InterPro" id="IPR011049">
    <property type="entry name" value="Serralysin-like_metalloprot_C"/>
</dbReference>
<feature type="compositionally biased region" description="Polar residues" evidence="4">
    <location>
        <begin position="7128"/>
        <end position="7137"/>
    </location>
</feature>
<dbReference type="SMART" id="SM00327">
    <property type="entry name" value="VWA"/>
    <property type="match status" value="1"/>
</dbReference>
<dbReference type="SUPFAM" id="SSF53300">
    <property type="entry name" value="vWA-like"/>
    <property type="match status" value="1"/>
</dbReference>
<evidence type="ECO:0000313" key="8">
    <source>
        <dbReference type="Proteomes" id="UP000218731"/>
    </source>
</evidence>
<feature type="compositionally biased region" description="Low complexity" evidence="4">
    <location>
        <begin position="7116"/>
        <end position="7127"/>
    </location>
</feature>
<gene>
    <name evidence="7" type="ORF">KF715C_ch1310</name>
</gene>
<dbReference type="NCBIfam" id="TIGR03661">
    <property type="entry name" value="T1SS_VCA0849"/>
    <property type="match status" value="1"/>
</dbReference>
<dbReference type="Pfam" id="PF00353">
    <property type="entry name" value="HemolysinCabind"/>
    <property type="match status" value="3"/>
</dbReference>
<dbReference type="GO" id="GO:0016020">
    <property type="term" value="C:membrane"/>
    <property type="evidence" value="ECO:0007669"/>
    <property type="project" value="InterPro"/>
</dbReference>
<evidence type="ECO:0000313" key="7">
    <source>
        <dbReference type="EMBL" id="BAW20704.1"/>
    </source>
</evidence>
<keyword evidence="2" id="KW-0677">Repeat</keyword>
<dbReference type="InterPro" id="IPR036465">
    <property type="entry name" value="vWFA_dom_sf"/>
</dbReference>
<dbReference type="Pfam" id="PF00092">
    <property type="entry name" value="VWA"/>
    <property type="match status" value="1"/>
</dbReference>
<dbReference type="InterPro" id="IPR002035">
    <property type="entry name" value="VWF_A"/>
</dbReference>
<protein>
    <submittedName>
        <fullName evidence="7">Surface adhesion protein</fullName>
    </submittedName>
</protein>
<evidence type="ECO:0000256" key="3">
    <source>
        <dbReference type="ARBA" id="ARBA00022837"/>
    </source>
</evidence>
<dbReference type="Proteomes" id="UP000218731">
    <property type="component" value="Chromosome 1"/>
</dbReference>
<dbReference type="InterPro" id="IPR019960">
    <property type="entry name" value="T1SS_VCA0849"/>
</dbReference>
<dbReference type="InterPro" id="IPR011047">
    <property type="entry name" value="Quinoprotein_ADH-like_sf"/>
</dbReference>
<keyword evidence="3" id="KW-0106">Calcium</keyword>
<dbReference type="RefSeq" id="WP_096425443.1">
    <property type="nucleotide sequence ID" value="NZ_AP015029.1"/>
</dbReference>
<accession>A0A1L7N5F9</accession>
<dbReference type="PROSITE" id="PS50234">
    <property type="entry name" value="VWFA"/>
    <property type="match status" value="1"/>
</dbReference>
<dbReference type="InterPro" id="IPR046779">
    <property type="entry name" value="LapA_adhesin_dom"/>
</dbReference>
<organism evidence="7 8">
    <name type="scientific">Pseudomonas putida</name>
    <name type="common">Arthrobacter siderocapsulatus</name>
    <dbReference type="NCBI Taxonomy" id="303"/>
    <lineage>
        <taxon>Bacteria</taxon>
        <taxon>Pseudomonadati</taxon>
        <taxon>Pseudomonadota</taxon>
        <taxon>Gammaproteobacteria</taxon>
        <taxon>Pseudomonadales</taxon>
        <taxon>Pseudomonadaceae</taxon>
        <taxon>Pseudomonas</taxon>
    </lineage>
</organism>
<evidence type="ECO:0000259" key="5">
    <source>
        <dbReference type="PROSITE" id="PS50234"/>
    </source>
</evidence>
<dbReference type="GO" id="GO:0007154">
    <property type="term" value="P:cell communication"/>
    <property type="evidence" value="ECO:0007669"/>
    <property type="project" value="InterPro"/>
</dbReference>
<dbReference type="SUPFAM" id="SSF50998">
    <property type="entry name" value="Quinoprotein alcohol dehydrogenase-like"/>
    <property type="match status" value="1"/>
</dbReference>
<dbReference type="Gene3D" id="2.60.40.2030">
    <property type="match status" value="1"/>
</dbReference>
<dbReference type="PROSITE" id="PS51820">
    <property type="entry name" value="PA14"/>
    <property type="match status" value="1"/>
</dbReference>
<dbReference type="EMBL" id="AP015029">
    <property type="protein sequence ID" value="BAW20704.1"/>
    <property type="molecule type" value="Genomic_DNA"/>
</dbReference>
<feature type="region of interest" description="Disordered" evidence="4">
    <location>
        <begin position="7116"/>
        <end position="7137"/>
    </location>
</feature>
<dbReference type="InterPro" id="IPR001343">
    <property type="entry name" value="Hemolysn_Ca-bd"/>
</dbReference>
<evidence type="ECO:0000256" key="1">
    <source>
        <dbReference type="ARBA" id="ARBA00022729"/>
    </source>
</evidence>
<feature type="domain" description="PA14" evidence="6">
    <location>
        <begin position="7081"/>
        <end position="7229"/>
    </location>
</feature>
<dbReference type="SMART" id="SM00564">
    <property type="entry name" value="PQQ"/>
    <property type="match status" value="6"/>
</dbReference>
<keyword evidence="1" id="KW-0732">Signal</keyword>
<sequence length="7934" mass="807949">MSSVVAIVKSIVGQVIAVSPEGIRRVLIEGDRLLAGEEVLTGPGGAVTLELADGRLLDLGRDSQWSADAPDSSTDLSQATAQAAPSVEELQQAIAAGVDPTTELEATAAGPSAAGGGALGGGHSFVMLEETAGRVDATVGFPTQGLGFAGALDSEEVGLLDTTSNNQVTTPTTGTNVATDLILGATPSISEAGGVIVYTATVGQAPTTNLIVTLSNGAVIVIPAGQTSGSVNVVVPANDTPYIDGGQISATVTGTTGGNGLTVTVPQAPAVTQVTDTIDTTTATLTANPSVTEGGVITYTVTLSNPAQTPVTVTLSNGQTITVEAGKTQGSVDFQTPANDVYNNGSTVSTTITGASGGNFEQLTPNPTPAQTTINDSVDNTTATLTASPSVTEGGVITYTVTLSNPAQTPVTVTLSNGQTITVEAGKTQGSVDFQTPANDVYNNGSTVSTTITGATGGNFEQLTPNPTPAQTTINDSVDTTTATLTASPSVTEGGVITYTVTLSNPAQTPVTVTLSNGQIITVEAGKTQGSVDFQTPANDVYNNGSTVSTTITGATGGNFEQLTPNPTPAQTTINDSVDTTTATLTASPSVTEGGVITYTVTLSNPAQTPVTVTLSNGQTITVEAGKTQGSVDFQTPANDVYNNGSTVSTTITGATGGNFEQLTPNPTPAQTTINDSVDTTTATLTASPSVTEGGVITYTVTLSNPAQTPVTVTLSNGQTITVEAGKTQGSVDFQTPANDVYNNGSTVSTTITGASGGNFEQLTPNPTPAQTTINDSVDTTTATLTANPSVTEGGVITYTVTLSNPAQTPVTVTLSNGQTITVEAGKTQGSVDFQTPANDVYNNGSTVSVTIENATGGNFEQLTPNPTPAQTTINDSVDATTATLTANPSVTEGGVITYTVTLSNPAQTPVTVTLSNGQTITVEAGKTQGSVDFQTPANDVYNNGSTVSVTIENATGGNFEQLTPNPTPAQTTINDSVDTTTATLTASPSVTEGGVITYTVTLSNPAQTPVTVTLSNGQTITVEAGKTQGSVDFQTPANDVYNNGSTVSTTITGATGGNFEQLTPNPTPAQTTINDSVDTTTATLTASPSVTEGGVITYTVTLSNPAQTPVTVTLSNGQTITVEAGKTQGSVDFQTPANDVYNNGSTVSVTIENATGGNFEQLTPNPTPAQTTINDSVDTTTATLTASPSVTEGGVITYTVTLSNPAQTPVTVTLSNGQTITVEAGKTQGSVDFQTPANDVYNNGSTVSVTIENATGGNFEQLTPNPTPAQTTINDSVDTTTATLTANPSVTEGGVITYTVTLSNPAQTPVTVTLSNGQTITVEAGKTQGSVDFQTPANDVYNNGSTVSVTIENATGGNFEQLTPNPTPASTVINDSVDTVTVSIVSNGNVTEDQQPSFTVKVSQALDRPLTVTLSNGDTVTIEAGKTEVEYKTPAQGDDVYHDAGSITLSVTDATVPGATFENLALGGPATVEISDTISEVVAKLTATPSVTEGGEITYTITLTNKDGLPINNHGALTFTLSDGKTVITVPANGTSGSITVTAPDNVYVGSNTPVVQSIATVAGADVGKFEQLTLDKTPVSTTVTDEPGTPGNPGGNNEGDLVKVTITADQTSVAENVKPTFTVHINQPLEHDLVVTLSNNATVTIKAGETSAPYEHAAQGDDVYQDAGEITLGIKSAVDATGAAFENLQLGGDASVKVTDTIDEVVAKLTASQSVTEGGEITYTITLTNKDGLPINNHSELYFKLTDGTTVIVPANSTTGSATATAPDNVYVGANEPVVNAIDAVSGADAWKFENLNLDKTPVSTQVIDEPGTPGNEGDIVKVTITADQVSVAENVKPTFTVHINTALAHDLIVTLSNNATVTIKAGETSAPYEHAAQGDDVYQDAGEITLGIKSAVDATGAAFENLQLGGDASVKVTDTIDEVVAKLTATPSVTEGGEITYTITLTNKDGLPINNHSELYFKLTDGTTVVVAANSTTGSATVTAPDNVYVGTNQPVVNAIDAVSGADAWKFENLNLDKTPVSTQVIDEPGTPGNEGDIVKVTITADQVSVAENVKPTFTVHINTALAHDLIVTLSNNATVTIKAGETSAPYEHAAQGDDVYQDAGEITLGIKSAVDATGAAFENLQLGGDASVKVTDTIDEVVAKLTATPSVTEGGEITYTITLTNKDGLPINNHSALYFKLTDGTTVVVAANSTTGSATATAPDNVYVGTNQPVVNAIDAVSGADAWKFENLNLDKTPVSTQVTDEPGTPGNEGDLVKVTITADQTSVAENVKPTFTVHINQPLDHDLVVTLSNNATVTIKAGEISAPYTHDAQGDDVYNDSGEISLGIKSAVDATGATFENLELGGAATVQVTDTTDEVVAKLTATPSVTEGGEITYTITLTNKDGLPINNHGALNFTLSDGKTVITVPANGTSGSITVTAPDNVYVGSNTPVVQSIATVAGADVGKFEQLTLDKTPVSTTVTDEPGTPGNPGGNNEGDLVKVTITADQTSVAENVKPTFTVHINTALAHDLVVTLSNNATVTIKAGETSALYEHAAQGDDVYLDGGEISLGIKSAVDVDGRTFENLQLGGDASVKVTDTIDEVVAKLTASQSVTEGGEITYTITLTNKDGLPINNHSELYFKLTDGTTVIVPANSTTGSATATAPDNVYVGANEPVVNAIDAVSGADAWKFENLNLDKTPVSTQVTDEPGTPGNEGDIVKVTITADQASVAENVKPTFTVHINTALAHDLVVTLSNNATVTIKAGETSAPYEHAAQGDDVYQDAGEITLGIKSAVDATGAAFENLQLGGDASVKVTDTIDEVVAKLTASQSVTEGGEITYTITLTNKDGLPINNHSELYFKLTDGTTVIVPANSTTGSATATAPDNVYVGANEPVVNAIDAVSGADAWKFENLNLDKTPVSTQVTDEPGTPGNEGDIVKVTITADQTSVAENVKPTFTVHINTALAHDLVVTLSNNATVTIKAGETSAPYEHAAQGDDVYQDAGEITLGIKSAVDATGAAFENLQLGGDASVKVTDTIDEVVAKLTASQSVSEGGEITYTITLTNKDGLPINNHSELYFKLTDGTTVIVPANSTTGSATATAPDNVYVGANEPVVNAIDAVSGADAWKFENLTLDKTEVSTSVTDEPSGQGDLVKVSITPVTDTVNEATAPTFKLTLNQAIDKPLTVLLSTGETVVFAAGETTKTISAPAQGDDVFVDKGTITVSIDKATVTGAPLENLQIGDPATVNVTDTISKVTAVLSVDNTAVVEGGKITYTVTLISEDTKLPVTGHGGVTVTLTGGTVVTIPAGSASGTAFVTAPNDLFTGGQPAITKSITDISVTGDTKFENLVTDKTPVTTTVSDEPNGSDNLVKVSITPVTESVNEATAPTFKVTLNQAIDKPLTVLLSTGETVVFAAGETTKTISAPAQGDDVFVDKGTITVSIDKATVTGAPLENLQIGDPATVNVTDTISKVTAVLSVDNTAVVEGGKITYTVTLISEDTKLPVTGHGGVTVTLTGGTQVTINPGSATGTVEITAPNDLYAGGQDAITKSITGIEVTGDTKFENLVTDKTPVTTTVSDEPNGAGNLVKVSITPVTDTVNEATAPTFKLTLNQAIDKPLTVLLSTGETVVFAAGETTKTISAPAQGDDVFVDKGTITVSIDKATVTGAPLENLQIGDPATVNVTDTISKVTAVLSVDNTAVVEGGKITYTVTLISEDTKLPVTGHGGVTVTLTGGTQVTINPGSATGTVEITAPNDLYAGGQDAITKSITGIEVTGDTKFENLVTDKTPVTTTVSDEPNGNDNLVKVSITPVTESVNEATAPTFNVTLNQALDKALTVVLSTGETVVFAAGETTKTISAPAQGDDVFVDKGTITVSIDKATVTGAPLENLQIGDPATVNVTDTISKVTAVLSVDNTAVVEGGKITYTVTLISEDTKLPVTGHGGVTVTLTGGTQVTINPGSATGTVEITAPNDLYAGGQDAITKSITGIEVTGDTKFENLVTDKTPVTTTVSDEPNGAGNLVKVSITPVTDTVNEATAPTFNVTLNQALDKALTVVLSTGETVVFAAGETTKTISAPAQGDDVFVDKGTITVSIDKATVTGAPLENLQIGDPATVNVTDTISKVTAVLSVDNTAVVEGGKITYTVTLISEDTKLPVTGHGGVTVTLTGGTQVTINPGSATGTVEITAPNDLYAGGQDAITKSITGIEVTGDTKFENLVTDKTPVTTTVSDEPNGAGNLVKVSITPVTDTVNEATAPTFKVTLNQAIDKPLTVLLSTGETVVFAAGETTKTVSAPAQGDDVFIDKGQITVSIDKATVTGAPLENLQIGTPATVQVTDTISKVTAVLSVDNTAVVEGGKITYTVTLISEDTKLPVTGHGGVTVTLTGGTVVTIPAGSASGTAFVTAPNDLFTGGQPAITKSITDISVTGDTKFENLVTDKTPVTTTVSDEPNGNDNLVKVSITPVTESVNEATAPTFNVTLNQALDKALTVVLSTGETVVFAAGETTKTISAPAQGDDVFVDKGTITVSIDKATVTGAPLENLQIGDPATVNVTDTISKVTAVLSVDNTAVVEGGKITYTVTLISEDTKLPVTGHGGVTVTLTGGTVVTIPAGSASGTAFVTAPNDLYAGGQPAITKSITDISVSGDTKFENLVTDKTPVTTTISDEPNGSDNLVKVSITPVTDTVNEATAPTFKLTLNQAIDKPLTVLLSTGETVVFAAGETTKTISAPAQGDDVFVDKGTITVSIDKATVTGAPLENLQIGDPATVNVTDTISKVTAVLSVDNTAVVEGGKITYTVTLISEDTKLPVTGHGGVTVTLTGGTVVTIPAGSASGTAFVTAPNDLFTGGQPAITKSITDISVTGDTKFENLVTDKTPVTTTISDEPNGSDNLVKVSITPVTDTVNEATAPTFKLTLNQAIDKPLTVLLSTGETVVFAAGETTKTISAPAQGDDVFVDKGTITVSIDKATVTGAPLENLQIGDPATVNVTDTISKVTAVLSVDNTAVVEGGKITYTVTLISEDTKLPVTGHGGVTVTLTGGTVVTIPAGSASGTAFVTAPNDLFTGGQPAITKSITDISVTGDTKFENLVTDKTPVTTTVSDEPNGAGNLVKVSITPVTESVNEATAPTFKLTLNQAIDKPLTVLLSTGETVVFAAGETTKTISAPAQGDDVFVDKGTITVSIDKATVTGAPLENLQIGDPATVNVTDTISKVTAVLSVDNTAVVEGGKITYTVTLISEDTKLPVTGHGGVTVTLTGGTVVTIPAGSASGTAFVTAPNDLFTGGQPAITKSITDISVTGDTKFENLVTDKTPVTTTVSDEPNGNDNLVKVSITPVTESVNEATAPTFNVTLNQALDKALTVVLSTGETVVFAAGETTKTISAPAQGDDVFVDKGTITVSIDKATVTGAPLENLQIGTPATVQVTDTISKVTAVLSVDNTAVVEGGKITYTVTLISEDTKLPVTGHGGVTVTLTGGTVVTIPAGSASGTAFVTAPNDLYAGGQPAITKSITDISVSGDTKFENLVTDKTPVTTTVSDEPNGAGNLVKVSITPVTESVNEATAPTFKVTLNQAIDKPLTVLLSTGETVVFAAGETTKTISAPAQGDDVFIDKGQITVSIDKATVTGAPLENLQIGTPATVQVTDTISKVTAVLSVDNTAVVEGGKITYTVTLISEDTKLPVTGHGGVTVTLTGGTQVTINPGSATGTVEITAPNDLYAGGQDAITKSITGIEVTGDTKFENLVTDKTPVTTTVSDEPNGAGNLVKVSITPVTDTVNEATAPTFKLTLNQAIDKPLTVLLSTGETVVFAAGETTKTISAPAQGDDVFIDKGQITVSIDKATVTGAPLENLQIGTPATVQVTDTISKVTAVLSVDNTAVVEGGKITYTVTLISEDTKLPVTGHGGVTVTLTGGTQVTINPGSATGTVEITAPNDLYAGGQDAITKSITGIEVTGDTKFENLVTDKTPVTTTVSDEPNGAGNLVKVSITPVTESVNEATAPTFKLTLNQAIDKPLTVLLSTGETVVFAAGETTKTISAPAQGDDVFIDKGQITVSIDKATVTGAPLENLQIGTPATVQVTDTISKVTAVLSVDNTAVVEGGKITYTVTLISEDTKLPVTGHGGVTVTLTGGTQVTINPGSATGTVEITAPNDLYAGGQDAITKSITGIEVTGDTKFENLVTDKTPVTTTVSDEPNGAGNLVKVSITPVTESVNEATAPTFKLTLNQAIDKPLTVLLSTGETVVFAAGETTKTVSAPAQGDDVFIDKGQITVSIDKATVTGAPLENLQIGTPATVQVTDTISKVTAVLSVDNTAVVEGGKITYTVTLISEDTKLPVTGHGGVTVTLTGGTVVTIPAGSASGTAFVTAPNDLYAGGQPAITKSITDISVSGDTKFENLVTDKTPVTTTVSDEPNGAGNLVKVSITPVTESVNEATAPTFKVTLNQAIDKPLTVLLSTGETVVFAAGETTKTISAPAQGDDVFIDKGQITVSIDKATVTGAPLENLQIGTPATVQVTDTISKVTAVLSVDNTAVVEGGKITYTVTLISEDTKLPVTGHGGVTVTLTGGTVVTIPAGSASGTAFVTAPNDLYAGGQPAITKSITDISVSGDTKFENLVTDKTPVTTTVSDEPNGAGNLVKVSITPVTDTVNEATAPTFKLTLNQAIDKPLTVLLSTGETVVFAAGETTKTISAPAQGDDVFIDKGQITVSIDKATVTGAPLENLQIGTPATVQVTDTISKVTAVLSVDNTAVVEGGKITYTVTLISEDTKLPVTGHGGVTVTLTGGTQVTINPGSATGTVSINAPDDVYTGGQDTITKSITGIAVAGDKVFENLVAGTNSVSTTVSDEPSGQGDIAKVSITGTTSLTEGETGAYTLTLTHASKAEVTITLSYSGTAKNGEDFTGVTTVKIPANSTGTTFNIATIDDKLVEGTENFVVKIETATGGNFENLQVDSSKSSVTTTILDNDNLPVSPGGAVFGVEDTDYVFAWSDFKVTDADGNTGLSVTITSIPGAGNLQFFNGTAWVNVTVGQVVSQADIIAKNLKFVPLLNQSGSDNYGGNGVGNQKADYAQFKYKPNDGTNLGTEVTMKVDISPVADKPTLSFGSADIDSKGLTKEVWTSLKGLGTGGNGITGEDLKTVFANSGNANSSSTTTNVQSDGSVTAGTGSKTSGLIYLEAGKTYTFSGTADDSFVVTIGGKTVVTATWGAGGQVSGTFTPNTSGYYPIEVYHANQSGPGSYDLNIQVGSGAVTDLSSSNIKMYQNVTEMANAGLGVSDLHTVNGQSYYDGYKLNEGPEGGSVKLVGINTALTDTDGSETLNVSLSGIPKGTVLSDGAGHTVTVGSAPVDVTGWKLSGLTLTPPTYYKGSFDITVTSTATESLGGSAITTGNIPVTVYGATYKASVGTSGNDTLTGSEGNDIIVADVSGLNVVAGKNYNIAFIVDSSGSMTDASIAAAKAQLASVFATLKASLGSDTSGTVNIFLVDFDTQVNKNVAVNLADLNALNDLQAVLKSMQGGDDGGGTNYEDAFKTTANFFKSTVAISNTGAENLTYFITDGKPTYYQRNEVTDKRLWTGGKTLDEVVNVNNYKAGGTFSEWADSTHKVDISSAGVVKVSTYGYNWWGSWGVTSTETVGTIHAQGDGTYEFSSLGGTGRGTSSNWSDSASNTTDSFTLLGGSTTLQGLSKVQAIGLNDDVSLSDLKPYDSAGKPQTNIDPSNLASAILGHTEATLPGADSIDGGNGNDIIFGDLITLNGVVSEGYQALQAYVAQKSGVEASAVTTSNVHQYITEHYTEFDISGANDGKDFLSGGNGNDILFGQGGNDTLDGGRGNDILLGGTGNDTLIGGHGDDILIGGSGADTFVWKAGDYGNDVIKDFKVGEKDKIDLSDLLQGEKGSTIDNYLKLTTVEGTTTLQVSSEGKLNAAGGIANADVTIKLEGVNWSNTTINSLISGADPTIIIHNKDS</sequence>
<feature type="region of interest" description="Disordered" evidence="4">
    <location>
        <begin position="2463"/>
        <end position="2483"/>
    </location>
</feature>
<dbReference type="GO" id="GO:0005509">
    <property type="term" value="F:calcium ion binding"/>
    <property type="evidence" value="ECO:0007669"/>
    <property type="project" value="InterPro"/>
</dbReference>
<feature type="compositionally biased region" description="Polar residues" evidence="4">
    <location>
        <begin position="63"/>
        <end position="83"/>
    </location>
</feature>
<dbReference type="InterPro" id="IPR018391">
    <property type="entry name" value="PQQ_b-propeller_rpt"/>
</dbReference>
<feature type="domain" description="VWFA" evidence="5">
    <location>
        <begin position="7408"/>
        <end position="7582"/>
    </location>
</feature>
<feature type="region of interest" description="Disordered" evidence="4">
    <location>
        <begin position="1581"/>
        <end position="1601"/>
    </location>
</feature>
<feature type="region of interest" description="Disordered" evidence="4">
    <location>
        <begin position="62"/>
        <end position="84"/>
    </location>
</feature>
<dbReference type="InterPro" id="IPR038081">
    <property type="entry name" value="CalX-like_sf"/>
</dbReference>
<dbReference type="Pfam" id="PF20579">
    <property type="entry name" value="LapA"/>
    <property type="match status" value="63"/>
</dbReference>